<dbReference type="AlphaFoldDB" id="A0A8J5RK13"/>
<dbReference type="PANTHER" id="PTHR46168">
    <property type="entry name" value="ARMADILLO REPEAT ONLY 4"/>
    <property type="match status" value="1"/>
</dbReference>
<dbReference type="EMBL" id="JAAALK010000290">
    <property type="protein sequence ID" value="KAG8048201.1"/>
    <property type="molecule type" value="Genomic_DNA"/>
</dbReference>
<comment type="caution">
    <text evidence="2">The sequence shown here is derived from an EMBL/GenBank/DDBJ whole genome shotgun (WGS) entry which is preliminary data.</text>
</comment>
<dbReference type="Proteomes" id="UP000729402">
    <property type="component" value="Unassembled WGS sequence"/>
</dbReference>
<evidence type="ECO:0000259" key="1">
    <source>
        <dbReference type="Pfam" id="PF25055"/>
    </source>
</evidence>
<dbReference type="PANTHER" id="PTHR46168:SF5">
    <property type="entry name" value="OS08G0548500 PROTEIN"/>
    <property type="match status" value="1"/>
</dbReference>
<gene>
    <name evidence="2" type="ORF">GUJ93_ZPchr0008g14015</name>
</gene>
<reference evidence="2" key="2">
    <citation type="submission" date="2021-02" db="EMBL/GenBank/DDBJ databases">
        <authorList>
            <person name="Kimball J.A."/>
            <person name="Haas M.W."/>
            <person name="Macchietto M."/>
            <person name="Kono T."/>
            <person name="Duquette J."/>
            <person name="Shao M."/>
        </authorList>
    </citation>
    <scope>NUCLEOTIDE SEQUENCE</scope>
    <source>
        <tissue evidence="2">Fresh leaf tissue</tissue>
    </source>
</reference>
<keyword evidence="3" id="KW-1185">Reference proteome</keyword>
<dbReference type="Pfam" id="PF25055">
    <property type="entry name" value="DUF7792"/>
    <property type="match status" value="1"/>
</dbReference>
<dbReference type="EMBL" id="JAAALK010000290">
    <property type="protein sequence ID" value="KAG8048202.1"/>
    <property type="molecule type" value="Genomic_DNA"/>
</dbReference>
<dbReference type="OrthoDB" id="1709031at2759"/>
<feature type="domain" description="DUF7792" evidence="1">
    <location>
        <begin position="6"/>
        <end position="78"/>
    </location>
</feature>
<reference evidence="2" key="1">
    <citation type="journal article" date="2021" name="bioRxiv">
        <title>Whole Genome Assembly and Annotation of Northern Wild Rice, Zizania palustris L., Supports a Whole Genome Duplication in the Zizania Genus.</title>
        <authorList>
            <person name="Haas M."/>
            <person name="Kono T."/>
            <person name="Macchietto M."/>
            <person name="Millas R."/>
            <person name="McGilp L."/>
            <person name="Shao M."/>
            <person name="Duquette J."/>
            <person name="Hirsch C.N."/>
            <person name="Kimball J."/>
        </authorList>
    </citation>
    <scope>NUCLEOTIDE SEQUENCE</scope>
    <source>
        <tissue evidence="2">Fresh leaf tissue</tissue>
    </source>
</reference>
<dbReference type="InterPro" id="IPR056694">
    <property type="entry name" value="DUF7792"/>
</dbReference>
<evidence type="ECO:0000313" key="2">
    <source>
        <dbReference type="EMBL" id="KAG8048202.1"/>
    </source>
</evidence>
<name>A0A8J5RK13_ZIZPA</name>
<accession>A0A8J5RK13</accession>
<organism evidence="2 3">
    <name type="scientific">Zizania palustris</name>
    <name type="common">Northern wild rice</name>
    <dbReference type="NCBI Taxonomy" id="103762"/>
    <lineage>
        <taxon>Eukaryota</taxon>
        <taxon>Viridiplantae</taxon>
        <taxon>Streptophyta</taxon>
        <taxon>Embryophyta</taxon>
        <taxon>Tracheophyta</taxon>
        <taxon>Spermatophyta</taxon>
        <taxon>Magnoliopsida</taxon>
        <taxon>Liliopsida</taxon>
        <taxon>Poales</taxon>
        <taxon>Poaceae</taxon>
        <taxon>BOP clade</taxon>
        <taxon>Oryzoideae</taxon>
        <taxon>Oryzeae</taxon>
        <taxon>Zizaniinae</taxon>
        <taxon>Zizania</taxon>
    </lineage>
</organism>
<proteinExistence type="predicted"/>
<protein>
    <recommendedName>
        <fullName evidence="1">DUF7792 domain-containing protein</fullName>
    </recommendedName>
</protein>
<evidence type="ECO:0000313" key="3">
    <source>
        <dbReference type="Proteomes" id="UP000729402"/>
    </source>
</evidence>
<sequence length="125" mass="14426">MDDLKAVLARPIQLAEQVIKWAEEAQTFRQECLDLKVKVERLATLLRQAARADLYERPARRILDDTGKALDKATALAIYLICYNFRKTTVWLTVDVKSSGELAQLYCFVSNHHSYYYISPSVRLM</sequence>